<organism evidence="4 5">
    <name type="scientific">Xanthocytophaga flava</name>
    <dbReference type="NCBI Taxonomy" id="3048013"/>
    <lineage>
        <taxon>Bacteria</taxon>
        <taxon>Pseudomonadati</taxon>
        <taxon>Bacteroidota</taxon>
        <taxon>Cytophagia</taxon>
        <taxon>Cytophagales</taxon>
        <taxon>Rhodocytophagaceae</taxon>
        <taxon>Xanthocytophaga</taxon>
    </lineage>
</organism>
<evidence type="ECO:0000313" key="4">
    <source>
        <dbReference type="EMBL" id="MDJ1486315.1"/>
    </source>
</evidence>
<dbReference type="EMBL" id="JASJOS010000034">
    <property type="protein sequence ID" value="MDJ1486315.1"/>
    <property type="molecule type" value="Genomic_DNA"/>
</dbReference>
<evidence type="ECO:0000256" key="1">
    <source>
        <dbReference type="SAM" id="MobiDB-lite"/>
    </source>
</evidence>
<dbReference type="Pfam" id="PF18962">
    <property type="entry name" value="Por_Secre_tail"/>
    <property type="match status" value="1"/>
</dbReference>
<reference evidence="4" key="1">
    <citation type="submission" date="2023-05" db="EMBL/GenBank/DDBJ databases">
        <authorList>
            <person name="Zhang X."/>
        </authorList>
    </citation>
    <scope>NUCLEOTIDE SEQUENCE</scope>
    <source>
        <strain evidence="4">YF14B1</strain>
    </source>
</reference>
<sequence length="1128" mass="122103">MKKKFTIQKIFVFLLLSWMVIQQSKGQTSVFKSTSRKTVYAYEGFDYFGSVRVPGQFGQAPSSLNNPLTPGVSRATEASQASATGLNLHNINTNKSNTNSATALGWAGDWVASNGAATPYELSTTALENIVNSPNSAPAPNTSNEKFSLINSGFYATVSKNGGGTIGRRLQTSTGGYFYEYEIFDENNQNNRLDNTYTDAYWYNAGINARDRFVRTLSESTIRTLGSSNAAIHKVSERTGPLPTSGTDPANSGNKYTGKTYTSNTSIGADGSTIWLGFLMRLSNVANNEDAFVNLHLNNNPYQVDNNKVSIGYFGTTDPASFGIGATKRWGLRIGSTSYVSPLAIGDVADSSAVVPDKFTLLVVSITFDYSGNNTVKFFVINDNSKYYDDITGDGVIDAPTPIGIFSVAGDLSFHSLAYNGGNTIGRSDIDEIRFARSYDLAALSSQSVAMVRDLCESDMNGDGDPDGQAGINVNQGGDLGYSNVTDANSNGKYEVGEVPSTETVGGNPSNLSDTSFSTYSKVYDPANNPGNDPANAKDRVIFMNGDNTLFGTRFDALAPGFNYTTNTNSQPNDGNYYVGTQSRNPFGREGGWPVWINAYDNSGDKLGNMMVVNAAYSRNLFFQQEVSGICPGTQYEFYADILNLFNRQIKSVTNLSASKQDYSCGCYPSLEPGCGQFSAAGTDQALSDGLGGATRTGDWNLPSGVTATQECFGLNPEIEFLIDGVPVYIPPISINNDEKWHRVGFTFITKDPPSGKITVAVRNRAPGGSGNDLAMDNFIFRPCGPQLNLTDAVVCSDTSNHVIEYVPTGKTYRKPYYRWVIKPPLCQSNCNDSIPSKRVYCLANCGTDPNDDSDNPDDAVYVEDPDTTKWLVVGGKAFYASGVARLSLDTLDRNTSDFLTVFPGGFIPKGTQIMVYSASESDANTTSGNCRIAGAPATLVCDFLTLPASLLQFTAKVESEMVRVDWKVDNEKGVQEYIVERSTNAKDFTAVGNVAAKGGNNTVLSYYFYDQNPLDGTSYYRLRIIDTDGTYKYSKVVSVDVNISFAVYPIPASDEAIVVMLDENKKSRDVQIKLTNTLGQALLASNYTLPAGSQEIKVPVIHLVPGVYIMEIVTGTQVTKKRIIIAR</sequence>
<dbReference type="NCBIfam" id="TIGR04183">
    <property type="entry name" value="Por_Secre_tail"/>
    <property type="match status" value="1"/>
</dbReference>
<evidence type="ECO:0000259" key="3">
    <source>
        <dbReference type="Pfam" id="PF18962"/>
    </source>
</evidence>
<proteinExistence type="predicted"/>
<feature type="region of interest" description="Disordered" evidence="1">
    <location>
        <begin position="237"/>
        <end position="257"/>
    </location>
</feature>
<name>A0AAE3QVR8_9BACT</name>
<comment type="caution">
    <text evidence="4">The sequence shown here is derived from an EMBL/GenBank/DDBJ whole genome shotgun (WGS) entry which is preliminary data.</text>
</comment>
<protein>
    <submittedName>
        <fullName evidence="4">T9SS type A sorting domain-containing protein</fullName>
    </submittedName>
</protein>
<feature type="chain" id="PRO_5041964214" evidence="2">
    <location>
        <begin position="25"/>
        <end position="1128"/>
    </location>
</feature>
<dbReference type="InterPro" id="IPR026444">
    <property type="entry name" value="Secre_tail"/>
</dbReference>
<dbReference type="RefSeq" id="WP_313989808.1">
    <property type="nucleotide sequence ID" value="NZ_JASJOS010000034.1"/>
</dbReference>
<dbReference type="AlphaFoldDB" id="A0AAE3QVR8"/>
<evidence type="ECO:0000313" key="5">
    <source>
        <dbReference type="Proteomes" id="UP001241110"/>
    </source>
</evidence>
<feature type="compositionally biased region" description="Polar residues" evidence="1">
    <location>
        <begin position="242"/>
        <end position="257"/>
    </location>
</feature>
<evidence type="ECO:0000256" key="2">
    <source>
        <dbReference type="SAM" id="SignalP"/>
    </source>
</evidence>
<feature type="domain" description="Secretion system C-terminal sorting" evidence="3">
    <location>
        <begin position="1048"/>
        <end position="1126"/>
    </location>
</feature>
<keyword evidence="2" id="KW-0732">Signal</keyword>
<dbReference type="Gene3D" id="2.60.40.10">
    <property type="entry name" value="Immunoglobulins"/>
    <property type="match status" value="1"/>
</dbReference>
<accession>A0AAE3QVR8</accession>
<dbReference type="InterPro" id="IPR013783">
    <property type="entry name" value="Ig-like_fold"/>
</dbReference>
<gene>
    <name evidence="4" type="ORF">QNI16_37900</name>
</gene>
<dbReference type="Proteomes" id="UP001241110">
    <property type="component" value="Unassembled WGS sequence"/>
</dbReference>
<feature type="signal peptide" evidence="2">
    <location>
        <begin position="1"/>
        <end position="24"/>
    </location>
</feature>